<dbReference type="EMBL" id="CABVGY010000002">
    <property type="protein sequence ID" value="VVM45278.1"/>
    <property type="molecule type" value="Genomic_DNA"/>
</dbReference>
<dbReference type="Proteomes" id="UP000326729">
    <property type="component" value="Unassembled WGS sequence"/>
</dbReference>
<gene>
    <name evidence="1" type="ORF">PS659_00499</name>
</gene>
<evidence type="ECO:0000313" key="2">
    <source>
        <dbReference type="Proteomes" id="UP000326729"/>
    </source>
</evidence>
<protein>
    <submittedName>
        <fullName evidence="1">Uncharacterized protein</fullName>
    </submittedName>
</protein>
<name>A0A5E6PR38_PSEFL</name>
<evidence type="ECO:0000313" key="1">
    <source>
        <dbReference type="EMBL" id="VVM45278.1"/>
    </source>
</evidence>
<sequence length="36" mass="4089">MPISGMARKKNGSHLKAASRCFIRDGMTSNDYLFKR</sequence>
<reference evidence="1 2" key="1">
    <citation type="submission" date="2019-09" db="EMBL/GenBank/DDBJ databases">
        <authorList>
            <person name="Chandra G."/>
            <person name="Truman W A."/>
        </authorList>
    </citation>
    <scope>NUCLEOTIDE SEQUENCE [LARGE SCALE GENOMIC DNA]</scope>
    <source>
        <strain evidence="1">PS659</strain>
    </source>
</reference>
<accession>A0A5E6PR38</accession>
<organism evidence="1 2">
    <name type="scientific">Pseudomonas fluorescens</name>
    <dbReference type="NCBI Taxonomy" id="294"/>
    <lineage>
        <taxon>Bacteria</taxon>
        <taxon>Pseudomonadati</taxon>
        <taxon>Pseudomonadota</taxon>
        <taxon>Gammaproteobacteria</taxon>
        <taxon>Pseudomonadales</taxon>
        <taxon>Pseudomonadaceae</taxon>
        <taxon>Pseudomonas</taxon>
    </lineage>
</organism>
<proteinExistence type="predicted"/>
<dbReference type="AlphaFoldDB" id="A0A5E6PR38"/>